<organism evidence="3 4">
    <name type="scientific">Paenibacillus borealis</name>
    <dbReference type="NCBI Taxonomy" id="160799"/>
    <lineage>
        <taxon>Bacteria</taxon>
        <taxon>Bacillati</taxon>
        <taxon>Bacillota</taxon>
        <taxon>Bacilli</taxon>
        <taxon>Bacillales</taxon>
        <taxon>Paenibacillaceae</taxon>
        <taxon>Paenibacillus</taxon>
    </lineage>
</organism>
<sequence>MRFRKKGKFSRTVVSAVAVSMLVGLFSGGLSMKQVLAAGTDPGRTDYNVSGNRIVWLEAEADGVKQVHAMNQASGASTVLTSGSSAKDAPYVSGNVAVWADKGTEQESSLNWDIYTADLETGTRRKLNKQSGTYGNPTTDGVGVVWYERKNYGSMIYHDLATGVEADLGEGRFPVLAGGNVVYKNARDGGLSLLHLKSGATRALVSLGGASYVDWFVFNGSDVLFKQKNGASESKYVILNIKDLTALPVDLTEMKPGGTQYAFMSIGEGQAVFQEERDGAATLQQVNLSTYAVKSLPAIEPGTKLIGITGDKLLYSKKDDYIESIDLKEGSTPPSPGATPSPGVTPTPGTTPAPGTTSNPGAVPNPGADPNPGSAPEVKTPVVTGAKDSQVIGSAGGTLSVLNGWARLEISAGTFPDNTTVSLAQAELEKEVLLDATGKKLLKAGSAWQVQANAPFLKPAKLTVGYPKEAPWTTGREKLGIYSNDPAKGIWNYIGGVTAAEDAVVQTGITASGLYAVMLRGAEFTDMSGHWAQQAVEVLGARGIVNGMNGTAYAPKGILTRAEFTKLLAATLGLQPQRPETPAFRDVSAANWSYPYVEAAAAAGIVTGESGLFHGNDPLTREQMMVMLMRAIDSTIGSRASAAESAKLAAELGGYKDNGSVSSWARDSVAAAVGKKLVQGNGQLLKPKDSSTRAEAAVVMYKLLAELKLL</sequence>
<dbReference type="SUPFAM" id="SSF69304">
    <property type="entry name" value="Tricorn protease N-terminal domain"/>
    <property type="match status" value="1"/>
</dbReference>
<accession>A0ABX3HCU5</accession>
<dbReference type="InterPro" id="IPR001119">
    <property type="entry name" value="SLH_dom"/>
</dbReference>
<dbReference type="Pfam" id="PF00395">
    <property type="entry name" value="SLH"/>
    <property type="match status" value="3"/>
</dbReference>
<comment type="caution">
    <text evidence="3">The sequence shown here is derived from an EMBL/GenBank/DDBJ whole genome shotgun (WGS) entry which is preliminary data.</text>
</comment>
<reference evidence="3 4" key="1">
    <citation type="submission" date="2016-10" db="EMBL/GenBank/DDBJ databases">
        <title>Paenibacillus species isolates.</title>
        <authorList>
            <person name="Beno S.M."/>
        </authorList>
    </citation>
    <scope>NUCLEOTIDE SEQUENCE [LARGE SCALE GENOMIC DNA]</scope>
    <source>
        <strain evidence="3 4">FSL H7-0744</strain>
    </source>
</reference>
<name>A0ABX3HCU5_PAEBO</name>
<proteinExistence type="predicted"/>
<feature type="region of interest" description="Disordered" evidence="1">
    <location>
        <begin position="326"/>
        <end position="380"/>
    </location>
</feature>
<protein>
    <recommendedName>
        <fullName evidence="2">SLH domain-containing protein</fullName>
    </recommendedName>
</protein>
<dbReference type="PANTHER" id="PTHR43308">
    <property type="entry name" value="OUTER MEMBRANE PROTEIN ALPHA-RELATED"/>
    <property type="match status" value="1"/>
</dbReference>
<gene>
    <name evidence="3" type="ORF">BSK56_11050</name>
</gene>
<feature type="compositionally biased region" description="Low complexity" evidence="1">
    <location>
        <begin position="352"/>
        <end position="362"/>
    </location>
</feature>
<feature type="domain" description="SLH" evidence="2">
    <location>
        <begin position="580"/>
        <end position="642"/>
    </location>
</feature>
<feature type="domain" description="SLH" evidence="2">
    <location>
        <begin position="652"/>
        <end position="710"/>
    </location>
</feature>
<keyword evidence="4" id="KW-1185">Reference proteome</keyword>
<dbReference type="InterPro" id="IPR051465">
    <property type="entry name" value="Cell_Envelope_Struct_Comp"/>
</dbReference>
<dbReference type="PANTHER" id="PTHR43308:SF5">
    <property type="entry name" value="S-LAYER PROTEIN _ PEPTIDOGLYCAN ENDO-BETA-N-ACETYLGLUCOSAMINIDASE"/>
    <property type="match status" value="1"/>
</dbReference>
<dbReference type="EMBL" id="MPTB01000012">
    <property type="protein sequence ID" value="OMD48316.1"/>
    <property type="molecule type" value="Genomic_DNA"/>
</dbReference>
<dbReference type="PROSITE" id="PS51272">
    <property type="entry name" value="SLH"/>
    <property type="match status" value="3"/>
</dbReference>
<evidence type="ECO:0000313" key="3">
    <source>
        <dbReference type="EMBL" id="OMD48316.1"/>
    </source>
</evidence>
<feature type="domain" description="SLH" evidence="2">
    <location>
        <begin position="519"/>
        <end position="579"/>
    </location>
</feature>
<dbReference type="RefSeq" id="WP_076110571.1">
    <property type="nucleotide sequence ID" value="NZ_MPTB01000012.1"/>
</dbReference>
<evidence type="ECO:0000259" key="2">
    <source>
        <dbReference type="PROSITE" id="PS51272"/>
    </source>
</evidence>
<evidence type="ECO:0000256" key="1">
    <source>
        <dbReference type="SAM" id="MobiDB-lite"/>
    </source>
</evidence>
<dbReference type="Proteomes" id="UP000187412">
    <property type="component" value="Unassembled WGS sequence"/>
</dbReference>
<evidence type="ECO:0000313" key="4">
    <source>
        <dbReference type="Proteomes" id="UP000187412"/>
    </source>
</evidence>
<feature type="compositionally biased region" description="Pro residues" evidence="1">
    <location>
        <begin position="333"/>
        <end position="351"/>
    </location>
</feature>